<sequence length="40" mass="4725">MTKPREVIQNTHDQKKRVKRIKLARELTITVKAQKHLAES</sequence>
<dbReference type="KEGG" id="fox:FOXG_20623"/>
<organism evidence="1 2">
    <name type="scientific">Fusarium oxysporum f. sp. lycopersici (strain 4287 / CBS 123668 / FGSC 9935 / NRRL 34936)</name>
    <name type="common">Fusarium vascular wilt of tomato</name>
    <dbReference type="NCBI Taxonomy" id="426428"/>
    <lineage>
        <taxon>Eukaryota</taxon>
        <taxon>Fungi</taxon>
        <taxon>Dikarya</taxon>
        <taxon>Ascomycota</taxon>
        <taxon>Pezizomycotina</taxon>
        <taxon>Sordariomycetes</taxon>
        <taxon>Hypocreomycetidae</taxon>
        <taxon>Hypocreales</taxon>
        <taxon>Nectriaceae</taxon>
        <taxon>Fusarium</taxon>
        <taxon>Fusarium oxysporum species complex</taxon>
    </lineage>
</organism>
<dbReference type="EMBL" id="DS231710">
    <property type="protein sequence ID" value="KNB12247.1"/>
    <property type="molecule type" value="Genomic_DNA"/>
</dbReference>
<protein>
    <submittedName>
        <fullName evidence="1">Uncharacterized protein</fullName>
    </submittedName>
</protein>
<reference evidence="1" key="2">
    <citation type="journal article" date="2010" name="Nature">
        <title>Comparative genomics reveals mobile pathogenicity chromosomes in Fusarium.</title>
        <authorList>
            <person name="Ma L.J."/>
            <person name="van der Does H.C."/>
            <person name="Borkovich K.A."/>
            <person name="Coleman J.J."/>
            <person name="Daboussi M.J."/>
            <person name="Di Pietro A."/>
            <person name="Dufresne M."/>
            <person name="Freitag M."/>
            <person name="Grabherr M."/>
            <person name="Henrissat B."/>
            <person name="Houterman P.M."/>
            <person name="Kang S."/>
            <person name="Shim W.B."/>
            <person name="Woloshuk C."/>
            <person name="Xie X."/>
            <person name="Xu J.R."/>
            <person name="Antoniw J."/>
            <person name="Baker S.E."/>
            <person name="Bluhm B.H."/>
            <person name="Breakspear A."/>
            <person name="Brown D.W."/>
            <person name="Butchko R.A."/>
            <person name="Chapman S."/>
            <person name="Coulson R."/>
            <person name="Coutinho P.M."/>
            <person name="Danchin E.G."/>
            <person name="Diener A."/>
            <person name="Gale L.R."/>
            <person name="Gardiner D.M."/>
            <person name="Goff S."/>
            <person name="Hammond-Kosack K.E."/>
            <person name="Hilburn K."/>
            <person name="Hua-Van A."/>
            <person name="Jonkers W."/>
            <person name="Kazan K."/>
            <person name="Kodira C.D."/>
            <person name="Koehrsen M."/>
            <person name="Kumar L."/>
            <person name="Lee Y.H."/>
            <person name="Li L."/>
            <person name="Manners J.M."/>
            <person name="Miranda-Saavedra D."/>
            <person name="Mukherjee M."/>
            <person name="Park G."/>
            <person name="Park J."/>
            <person name="Park S.Y."/>
            <person name="Proctor R.H."/>
            <person name="Regev A."/>
            <person name="Ruiz-Roldan M.C."/>
            <person name="Sain D."/>
            <person name="Sakthikumar S."/>
            <person name="Sykes S."/>
            <person name="Schwartz D.C."/>
            <person name="Turgeon B.G."/>
            <person name="Wapinski I."/>
            <person name="Yoder O."/>
            <person name="Young S."/>
            <person name="Zeng Q."/>
            <person name="Zhou S."/>
            <person name="Galagan J."/>
            <person name="Cuomo C.A."/>
            <person name="Kistler H.C."/>
            <person name="Rep M."/>
        </authorList>
    </citation>
    <scope>NUCLEOTIDE SEQUENCE [LARGE SCALE GENOMIC DNA]</scope>
    <source>
        <strain evidence="1">4287</strain>
    </source>
</reference>
<dbReference type="RefSeq" id="XP_018250292.1">
    <property type="nucleotide sequence ID" value="XM_018400918.1"/>
</dbReference>
<reference evidence="1" key="1">
    <citation type="submission" date="2007-04" db="EMBL/GenBank/DDBJ databases">
        <authorList>
            <consortium name="The Broad Institute Genome Sequencing Platform"/>
            <person name="Birren B."/>
            <person name="Lander E."/>
            <person name="Galagan J."/>
            <person name="Nusbaum C."/>
            <person name="Devon K."/>
            <person name="Ma L.-J."/>
            <person name="Jaffe D."/>
            <person name="Butler J."/>
            <person name="Alvarez P."/>
            <person name="Gnerre S."/>
            <person name="Grabherr M."/>
            <person name="Kleber M."/>
            <person name="Mauceli E."/>
            <person name="Brockman W."/>
            <person name="MacCallum I.A."/>
            <person name="Young S."/>
            <person name="LaButti K."/>
            <person name="DeCaprio D."/>
            <person name="Crawford M."/>
            <person name="Koehrsen M."/>
            <person name="Engels R."/>
            <person name="Montgomery P."/>
            <person name="Pearson M."/>
            <person name="Howarth C."/>
            <person name="Larson L."/>
            <person name="White J."/>
            <person name="O'Leary S."/>
            <person name="Kodira C."/>
            <person name="Zeng Q."/>
            <person name="Yandava C."/>
            <person name="Alvarado L."/>
            <person name="Kistler C."/>
            <person name="Shim W.-B."/>
            <person name="Kang S."/>
            <person name="Woloshuk C."/>
        </authorList>
    </citation>
    <scope>NUCLEOTIDE SEQUENCE</scope>
    <source>
        <strain evidence="1">4287</strain>
    </source>
</reference>
<gene>
    <name evidence="1" type="ORF">FOXG_20623</name>
</gene>
<dbReference type="AlphaFoldDB" id="A0A0J9WRB6"/>
<evidence type="ECO:0000313" key="2">
    <source>
        <dbReference type="Proteomes" id="UP000009097"/>
    </source>
</evidence>
<accession>A0A0J9WRB6</accession>
<evidence type="ECO:0000313" key="1">
    <source>
        <dbReference type="EMBL" id="KNB12247.1"/>
    </source>
</evidence>
<proteinExistence type="predicted"/>
<dbReference type="Proteomes" id="UP000009097">
    <property type="component" value="Unassembled WGS sequence"/>
</dbReference>
<name>A0A0J9WRB6_FUSO4</name>
<dbReference type="VEuPathDB" id="FungiDB:FOXG_20623"/>
<dbReference type="GeneID" id="28961329"/>